<feature type="domain" description="Polysaccharide pyruvyl transferase" evidence="1">
    <location>
        <begin position="87"/>
        <end position="306"/>
    </location>
</feature>
<proteinExistence type="predicted"/>
<keyword evidence="2" id="KW-0808">Transferase</keyword>
<accession>A0A4D8PNZ2</accession>
<evidence type="ECO:0000313" key="2">
    <source>
        <dbReference type="EMBL" id="QCN97408.1"/>
    </source>
</evidence>
<dbReference type="Pfam" id="PF04230">
    <property type="entry name" value="PS_pyruv_trans"/>
    <property type="match status" value="1"/>
</dbReference>
<dbReference type="EMBL" id="CP032322">
    <property type="protein sequence ID" value="QCN97408.1"/>
    <property type="molecule type" value="Genomic_DNA"/>
</dbReference>
<dbReference type="Proteomes" id="UP000298595">
    <property type="component" value="Plasmid p1"/>
</dbReference>
<evidence type="ECO:0000313" key="3">
    <source>
        <dbReference type="Proteomes" id="UP000298595"/>
    </source>
</evidence>
<dbReference type="KEGG" id="aare:D3093_19395"/>
<dbReference type="PANTHER" id="PTHR36836:SF1">
    <property type="entry name" value="COLANIC ACID BIOSYNTHESIS PROTEIN WCAK"/>
    <property type="match status" value="1"/>
</dbReference>
<protein>
    <submittedName>
        <fullName evidence="2">Polysaccharide pyruvyl transferase family protein</fullName>
    </submittedName>
</protein>
<keyword evidence="2" id="KW-0614">Plasmid</keyword>
<reference evidence="2 3" key="1">
    <citation type="submission" date="2018-09" db="EMBL/GenBank/DDBJ databases">
        <title>Whole genome based analysis of evolution and adaptive divergence in Indian and Brazilian strains of Azospirillum brasilense.</title>
        <authorList>
            <person name="Singh C."/>
            <person name="Tripathi A.K."/>
        </authorList>
    </citation>
    <scope>NUCLEOTIDE SEQUENCE [LARGE SCALE GENOMIC DNA]</scope>
    <source>
        <strain evidence="2 3">MTCC4035</strain>
        <plasmid evidence="2 3">p1</plasmid>
    </source>
</reference>
<dbReference type="RefSeq" id="WP_137116700.1">
    <property type="nucleotide sequence ID" value="NZ_CP032322.1"/>
</dbReference>
<dbReference type="InterPro" id="IPR007345">
    <property type="entry name" value="Polysacch_pyruvyl_Trfase"/>
</dbReference>
<name>A0A4D8PNZ2_9PROT</name>
<sequence>MTDTFLAGYYGMRNSGDDALLAVTAWGARHFLRAEKLVASAARLPVLPGLDGVRGLYRCGNEARDHSRLVRMERRLCSFIGGLTTRRVIFGGGSVFHTHGDLRDKITLMRCAAARGHVALGVGIGPFRDSRAEKTCAELLKRLSFVGVRDEESLGIARAIAPDANVEKTFDLAPLLGDALAVAPPAPGAPRRGIGIALCKDELESDRDERIVERVAQAILRLPSWIAYEVVLIDFNGHDSHGDAPLHRRLAERLRNLIPIRHLPYDPNPANVLRAISGLDAIVAMRLHAAVFGFLADTPTTLLSYHPKCDGWARDIGLSSKMVHDCEDLDPAALASSIESAIHGGARPTLSRQMARDAALLNWTYAKDLAA</sequence>
<organism evidence="2 3">
    <name type="scientific">Azospirillum argentinense</name>
    <dbReference type="NCBI Taxonomy" id="2970906"/>
    <lineage>
        <taxon>Bacteria</taxon>
        <taxon>Pseudomonadati</taxon>
        <taxon>Pseudomonadota</taxon>
        <taxon>Alphaproteobacteria</taxon>
        <taxon>Rhodospirillales</taxon>
        <taxon>Azospirillaceae</taxon>
        <taxon>Azospirillum</taxon>
    </lineage>
</organism>
<evidence type="ECO:0000259" key="1">
    <source>
        <dbReference type="Pfam" id="PF04230"/>
    </source>
</evidence>
<gene>
    <name evidence="2" type="ORF">D3093_19395</name>
</gene>
<dbReference type="PANTHER" id="PTHR36836">
    <property type="entry name" value="COLANIC ACID BIOSYNTHESIS PROTEIN WCAK"/>
    <property type="match status" value="1"/>
</dbReference>
<geneLocation type="plasmid" evidence="2 3">
    <name>p1</name>
</geneLocation>
<dbReference type="AlphaFoldDB" id="A0A4D8PNZ2"/>
<dbReference type="GO" id="GO:0016740">
    <property type="term" value="F:transferase activity"/>
    <property type="evidence" value="ECO:0007669"/>
    <property type="project" value="UniProtKB-KW"/>
</dbReference>